<organism evidence="5 6">
    <name type="scientific">Modestobacter roseus</name>
    <dbReference type="NCBI Taxonomy" id="1181884"/>
    <lineage>
        <taxon>Bacteria</taxon>
        <taxon>Bacillati</taxon>
        <taxon>Actinomycetota</taxon>
        <taxon>Actinomycetes</taxon>
        <taxon>Geodermatophilales</taxon>
        <taxon>Geodermatophilaceae</taxon>
        <taxon>Modestobacter</taxon>
    </lineage>
</organism>
<dbReference type="InterPro" id="IPR013328">
    <property type="entry name" value="6PGD_dom2"/>
</dbReference>
<evidence type="ECO:0000313" key="5">
    <source>
        <dbReference type="EMBL" id="TWH72065.1"/>
    </source>
</evidence>
<evidence type="ECO:0000313" key="6">
    <source>
        <dbReference type="Proteomes" id="UP000321490"/>
    </source>
</evidence>
<keyword evidence="6" id="KW-1185">Reference proteome</keyword>
<dbReference type="InterPro" id="IPR013131">
    <property type="entry name" value="Mannitol_DH_N"/>
</dbReference>
<proteinExistence type="predicted"/>
<keyword evidence="1" id="KW-0560">Oxidoreductase</keyword>
<name>A0A562IMW4_9ACTN</name>
<protein>
    <submittedName>
        <fullName evidence="5">Fructuronate reductase</fullName>
    </submittedName>
</protein>
<dbReference type="Gene3D" id="1.10.1040.10">
    <property type="entry name" value="N-(1-d-carboxylethyl)-l-norvaline Dehydrogenase, domain 2"/>
    <property type="match status" value="1"/>
</dbReference>
<dbReference type="PRINTS" id="PR00084">
    <property type="entry name" value="MTLDHDRGNASE"/>
</dbReference>
<gene>
    <name evidence="5" type="ORF">JD78_00569</name>
</gene>
<dbReference type="InterPro" id="IPR036291">
    <property type="entry name" value="NAD(P)-bd_dom_sf"/>
</dbReference>
<dbReference type="PANTHER" id="PTHR43362:SF1">
    <property type="entry name" value="MANNITOL DEHYDROGENASE 2-RELATED"/>
    <property type="match status" value="1"/>
</dbReference>
<comment type="catalytic activity">
    <reaction evidence="2">
        <text>D-mannitol 1-phosphate + NAD(+) = beta-D-fructose 6-phosphate + NADH + H(+)</text>
        <dbReference type="Rhea" id="RHEA:19661"/>
        <dbReference type="ChEBI" id="CHEBI:15378"/>
        <dbReference type="ChEBI" id="CHEBI:57540"/>
        <dbReference type="ChEBI" id="CHEBI:57634"/>
        <dbReference type="ChEBI" id="CHEBI:57945"/>
        <dbReference type="ChEBI" id="CHEBI:61381"/>
        <dbReference type="EC" id="1.1.1.17"/>
    </reaction>
</comment>
<dbReference type="Pfam" id="PF01232">
    <property type="entry name" value="Mannitol_dh"/>
    <property type="match status" value="1"/>
</dbReference>
<dbReference type="InterPro" id="IPR050988">
    <property type="entry name" value="Mannitol_DH/Oxidoreductase"/>
</dbReference>
<feature type="domain" description="Mannitol dehydrogenase N-terminal" evidence="3">
    <location>
        <begin position="17"/>
        <end position="264"/>
    </location>
</feature>
<dbReference type="SUPFAM" id="SSF48179">
    <property type="entry name" value="6-phosphogluconate dehydrogenase C-terminal domain-like"/>
    <property type="match status" value="1"/>
</dbReference>
<accession>A0A562IMW4</accession>
<reference evidence="5 6" key="1">
    <citation type="submission" date="2019-07" db="EMBL/GenBank/DDBJ databases">
        <title>R&amp;d 2014.</title>
        <authorList>
            <person name="Klenk H.-P."/>
        </authorList>
    </citation>
    <scope>NUCLEOTIDE SEQUENCE [LARGE SCALE GENOMIC DNA]</scope>
    <source>
        <strain evidence="5 6">DSM 45764</strain>
    </source>
</reference>
<dbReference type="Pfam" id="PF08125">
    <property type="entry name" value="Mannitol_dh_C"/>
    <property type="match status" value="1"/>
</dbReference>
<evidence type="ECO:0000256" key="2">
    <source>
        <dbReference type="ARBA" id="ARBA00048615"/>
    </source>
</evidence>
<comment type="caution">
    <text evidence="5">The sequence shown here is derived from an EMBL/GenBank/DDBJ whole genome shotgun (WGS) entry which is preliminary data.</text>
</comment>
<dbReference type="EMBL" id="VLKF01000001">
    <property type="protein sequence ID" value="TWH72065.1"/>
    <property type="molecule type" value="Genomic_DNA"/>
</dbReference>
<dbReference type="InterPro" id="IPR008927">
    <property type="entry name" value="6-PGluconate_DH-like_C_sf"/>
</dbReference>
<dbReference type="GO" id="GO:0008926">
    <property type="term" value="F:mannitol-1-phosphate 5-dehydrogenase activity"/>
    <property type="evidence" value="ECO:0007669"/>
    <property type="project" value="UniProtKB-EC"/>
</dbReference>
<dbReference type="Gene3D" id="3.40.50.720">
    <property type="entry name" value="NAD(P)-binding Rossmann-like Domain"/>
    <property type="match status" value="1"/>
</dbReference>
<dbReference type="InterPro" id="IPR000669">
    <property type="entry name" value="Mannitol_DH"/>
</dbReference>
<dbReference type="Proteomes" id="UP000321490">
    <property type="component" value="Unassembled WGS sequence"/>
</dbReference>
<sequence>MTAQSLTRGGVAAPPVRAVHLGLGSFFRAHQAWYTDRAAGDDPWGFAGFTGRRPDLADTLSAQQGLYTLVTRAAEGDRHDVVRSVSRAHAASDHHAWLAHLSSGDVRVLTLTVTEAGYLRNARGGLDADDPVVRRDLTVLRDDPTAPVRSVPARVLAGLLARRRSDAGPLTLVPCDNLPDNGGVLARVVRDLAELVDPSLLDWMDERVSTATTMVDRITPEPTDADRRAVLEATGVDDRSPVVTEPFSEWVIAGEFPGGRPAWEDTGAVFTDAVQPFEERKLWLLNGAHSLLAYVGSLRGHTTVDEAVADPHCAALLDEWWRACTPHLSLPPGDAERYCAALRERFANPRMRHALGQIATDGSQKLPVRLLPVLHRDLDAGHRPDVVVTVLAAWLLHLRGTGLPVRDVRAAELEPAAQAPLPQSVPAVLAALDPALADDAELVTAVRSRVADLSGHR</sequence>
<dbReference type="SUPFAM" id="SSF51735">
    <property type="entry name" value="NAD(P)-binding Rossmann-fold domains"/>
    <property type="match status" value="1"/>
</dbReference>
<dbReference type="PANTHER" id="PTHR43362">
    <property type="entry name" value="MANNITOL DEHYDROGENASE DSF1-RELATED"/>
    <property type="match status" value="1"/>
</dbReference>
<evidence type="ECO:0000256" key="1">
    <source>
        <dbReference type="ARBA" id="ARBA00023002"/>
    </source>
</evidence>
<dbReference type="InterPro" id="IPR013118">
    <property type="entry name" value="Mannitol_DH_C"/>
</dbReference>
<evidence type="ECO:0000259" key="4">
    <source>
        <dbReference type="Pfam" id="PF08125"/>
    </source>
</evidence>
<dbReference type="RefSeq" id="WP_228395131.1">
    <property type="nucleotide sequence ID" value="NZ_JABGDC010000073.1"/>
</dbReference>
<feature type="domain" description="Mannitol dehydrogenase C-terminal" evidence="4">
    <location>
        <begin position="274"/>
        <end position="450"/>
    </location>
</feature>
<dbReference type="AlphaFoldDB" id="A0A562IMW4"/>
<evidence type="ECO:0000259" key="3">
    <source>
        <dbReference type="Pfam" id="PF01232"/>
    </source>
</evidence>